<dbReference type="EMBL" id="LAZR01060665">
    <property type="protein sequence ID" value="KKK65209.1"/>
    <property type="molecule type" value="Genomic_DNA"/>
</dbReference>
<feature type="non-terminal residue" evidence="2">
    <location>
        <position position="1"/>
    </location>
</feature>
<gene>
    <name evidence="2" type="ORF">LCGC14_2976420</name>
</gene>
<evidence type="ECO:0000313" key="2">
    <source>
        <dbReference type="EMBL" id="KKK65209.1"/>
    </source>
</evidence>
<name>A0A0F8ZFE4_9ZZZZ</name>
<sequence length="97" mass="11873">NDKFKKQIVENVQKKDYLLDELDQKVKDKEELQVKLDELYEKLSFLKDEEFLQEKNKTYQNEIKDLQLHLEKQVQEKETIFSKLKEKQQQIDEVLKT</sequence>
<accession>A0A0F8ZFE4</accession>
<dbReference type="AlphaFoldDB" id="A0A0F8ZFE4"/>
<protein>
    <submittedName>
        <fullName evidence="2">Uncharacterized protein</fullName>
    </submittedName>
</protein>
<organism evidence="2">
    <name type="scientific">marine sediment metagenome</name>
    <dbReference type="NCBI Taxonomy" id="412755"/>
    <lineage>
        <taxon>unclassified sequences</taxon>
        <taxon>metagenomes</taxon>
        <taxon>ecological metagenomes</taxon>
    </lineage>
</organism>
<reference evidence="2" key="1">
    <citation type="journal article" date="2015" name="Nature">
        <title>Complex archaea that bridge the gap between prokaryotes and eukaryotes.</title>
        <authorList>
            <person name="Spang A."/>
            <person name="Saw J.H."/>
            <person name="Jorgensen S.L."/>
            <person name="Zaremba-Niedzwiedzka K."/>
            <person name="Martijn J."/>
            <person name="Lind A.E."/>
            <person name="van Eijk R."/>
            <person name="Schleper C."/>
            <person name="Guy L."/>
            <person name="Ettema T.J."/>
        </authorList>
    </citation>
    <scope>NUCLEOTIDE SEQUENCE</scope>
</reference>
<proteinExistence type="predicted"/>
<keyword evidence="1" id="KW-0175">Coiled coil</keyword>
<comment type="caution">
    <text evidence="2">The sequence shown here is derived from an EMBL/GenBank/DDBJ whole genome shotgun (WGS) entry which is preliminary data.</text>
</comment>
<evidence type="ECO:0000256" key="1">
    <source>
        <dbReference type="SAM" id="Coils"/>
    </source>
</evidence>
<feature type="coiled-coil region" evidence="1">
    <location>
        <begin position="19"/>
        <end position="90"/>
    </location>
</feature>